<evidence type="ECO:0000313" key="2">
    <source>
        <dbReference type="Proteomes" id="UP000241769"/>
    </source>
</evidence>
<reference evidence="1 2" key="1">
    <citation type="journal article" date="2018" name="Genome Biol. Evol.">
        <title>Multiple Roots of Fruiting Body Formation in Amoebozoa.</title>
        <authorList>
            <person name="Hillmann F."/>
            <person name="Forbes G."/>
            <person name="Novohradska S."/>
            <person name="Ferling I."/>
            <person name="Riege K."/>
            <person name="Groth M."/>
            <person name="Westermann M."/>
            <person name="Marz M."/>
            <person name="Spaller T."/>
            <person name="Winckler T."/>
            <person name="Schaap P."/>
            <person name="Glockner G."/>
        </authorList>
    </citation>
    <scope>NUCLEOTIDE SEQUENCE [LARGE SCALE GENOMIC DNA]</scope>
    <source>
        <strain evidence="1 2">Jena</strain>
    </source>
</reference>
<keyword evidence="2" id="KW-1185">Reference proteome</keyword>
<dbReference type="InParanoid" id="A0A2P6NZB4"/>
<protein>
    <submittedName>
        <fullName evidence="1">Uncharacterized protein</fullName>
    </submittedName>
</protein>
<accession>A0A2P6NZB4</accession>
<evidence type="ECO:0000313" key="1">
    <source>
        <dbReference type="EMBL" id="PRP89290.1"/>
    </source>
</evidence>
<dbReference type="EMBL" id="MDYQ01000004">
    <property type="protein sequence ID" value="PRP89290.1"/>
    <property type="molecule type" value="Genomic_DNA"/>
</dbReference>
<dbReference type="Proteomes" id="UP000241769">
    <property type="component" value="Unassembled WGS sequence"/>
</dbReference>
<comment type="caution">
    <text evidence="1">The sequence shown here is derived from an EMBL/GenBank/DDBJ whole genome shotgun (WGS) entry which is preliminary data.</text>
</comment>
<dbReference type="AlphaFoldDB" id="A0A2P6NZB4"/>
<sequence>MFSEEFNVLWCLKARIAGTNRGHTMDTTIRPRKNSFGLIDNHASPSDYLHPPCERAEVLSRMSAAARGVGTRGQFYSSIEDPFNQPLSGTFYTVRLSSGQRLSEPSL</sequence>
<proteinExistence type="predicted"/>
<gene>
    <name evidence="1" type="ORF">PROFUN_02164</name>
</gene>
<organism evidence="1 2">
    <name type="scientific">Planoprotostelium fungivorum</name>
    <dbReference type="NCBI Taxonomy" id="1890364"/>
    <lineage>
        <taxon>Eukaryota</taxon>
        <taxon>Amoebozoa</taxon>
        <taxon>Evosea</taxon>
        <taxon>Variosea</taxon>
        <taxon>Cavosteliida</taxon>
        <taxon>Cavosteliaceae</taxon>
        <taxon>Planoprotostelium</taxon>
    </lineage>
</organism>
<name>A0A2P6NZB4_9EUKA</name>